<dbReference type="AlphaFoldDB" id="A0AA37V4T6"/>
<evidence type="ECO:0000313" key="1">
    <source>
        <dbReference type="EMBL" id="GLC28347.1"/>
    </source>
</evidence>
<sequence length="89" mass="9897">MHLRDHRVHLLDVRQVAAEAVRLVPLRTQRGRLPLGLRGGAVDEGETSAMRRERARYRFTHLAFAADACDEDYHDADGAEDGTAEDDGA</sequence>
<name>A0AA37V4T6_9BACT</name>
<comment type="caution">
    <text evidence="1">The sequence shown here is derived from an EMBL/GenBank/DDBJ whole genome shotgun (WGS) entry which is preliminary data.</text>
</comment>
<organism evidence="1 2">
    <name type="scientific">Roseisolibacter agri</name>
    <dbReference type="NCBI Taxonomy" id="2014610"/>
    <lineage>
        <taxon>Bacteria</taxon>
        <taxon>Pseudomonadati</taxon>
        <taxon>Gemmatimonadota</taxon>
        <taxon>Gemmatimonadia</taxon>
        <taxon>Gemmatimonadales</taxon>
        <taxon>Gemmatimonadaceae</taxon>
        <taxon>Roseisolibacter</taxon>
    </lineage>
</organism>
<dbReference type="EMBL" id="BRXS01000009">
    <property type="protein sequence ID" value="GLC28347.1"/>
    <property type="molecule type" value="Genomic_DNA"/>
</dbReference>
<accession>A0AA37V4T6</accession>
<gene>
    <name evidence="1" type="ORF">rosag_48600</name>
</gene>
<reference evidence="1" key="1">
    <citation type="submission" date="2022-08" db="EMBL/GenBank/DDBJ databases">
        <title>Draft genome sequencing of Roseisolibacter agri AW1220.</title>
        <authorList>
            <person name="Tobiishi Y."/>
            <person name="Tonouchi A."/>
        </authorList>
    </citation>
    <scope>NUCLEOTIDE SEQUENCE</scope>
    <source>
        <strain evidence="1">AW1220</strain>
    </source>
</reference>
<evidence type="ECO:0000313" key="2">
    <source>
        <dbReference type="Proteomes" id="UP001161325"/>
    </source>
</evidence>
<keyword evidence="2" id="KW-1185">Reference proteome</keyword>
<proteinExistence type="predicted"/>
<dbReference type="Proteomes" id="UP001161325">
    <property type="component" value="Unassembled WGS sequence"/>
</dbReference>
<protein>
    <submittedName>
        <fullName evidence="1">Uncharacterized protein</fullName>
    </submittedName>
</protein>